<accession>A0A8H3EM15</accession>
<evidence type="ECO:0000313" key="2">
    <source>
        <dbReference type="EMBL" id="CAF9909136.1"/>
    </source>
</evidence>
<sequence>MELPLLGRDMNQELTEFWSPTRRPPRAPPSSPKLVAYDLDTENQKDSATDYRTLAYLDQQLGITLPWTGAHQSRVSDSENPSRRFSFQTRWSSDEENSTAIDMHQPILQYEDDGITLVDVSSPMRSSISKLLQKAMDMRHPDRQVIRQKD</sequence>
<evidence type="ECO:0000313" key="3">
    <source>
        <dbReference type="Proteomes" id="UP000664521"/>
    </source>
</evidence>
<dbReference type="EMBL" id="CAJPDS010000007">
    <property type="protein sequence ID" value="CAF9909136.1"/>
    <property type="molecule type" value="Genomic_DNA"/>
</dbReference>
<dbReference type="Proteomes" id="UP000664521">
    <property type="component" value="Unassembled WGS sequence"/>
</dbReference>
<protein>
    <submittedName>
        <fullName evidence="2">Uncharacterized protein</fullName>
    </submittedName>
</protein>
<keyword evidence="3" id="KW-1185">Reference proteome</keyword>
<feature type="region of interest" description="Disordered" evidence="1">
    <location>
        <begin position="14"/>
        <end position="33"/>
    </location>
</feature>
<proteinExistence type="predicted"/>
<evidence type="ECO:0000256" key="1">
    <source>
        <dbReference type="SAM" id="MobiDB-lite"/>
    </source>
</evidence>
<organism evidence="2 3">
    <name type="scientific">Heterodermia speciosa</name>
    <dbReference type="NCBI Taxonomy" id="116794"/>
    <lineage>
        <taxon>Eukaryota</taxon>
        <taxon>Fungi</taxon>
        <taxon>Dikarya</taxon>
        <taxon>Ascomycota</taxon>
        <taxon>Pezizomycotina</taxon>
        <taxon>Lecanoromycetes</taxon>
        <taxon>OSLEUM clade</taxon>
        <taxon>Lecanoromycetidae</taxon>
        <taxon>Caliciales</taxon>
        <taxon>Physciaceae</taxon>
        <taxon>Heterodermia</taxon>
    </lineage>
</organism>
<reference evidence="2" key="1">
    <citation type="submission" date="2021-03" db="EMBL/GenBank/DDBJ databases">
        <authorList>
            <person name="Tagirdzhanova G."/>
        </authorList>
    </citation>
    <scope>NUCLEOTIDE SEQUENCE</scope>
</reference>
<feature type="region of interest" description="Disordered" evidence="1">
    <location>
        <begin position="72"/>
        <end position="98"/>
    </location>
</feature>
<comment type="caution">
    <text evidence="2">The sequence shown here is derived from an EMBL/GenBank/DDBJ whole genome shotgun (WGS) entry which is preliminary data.</text>
</comment>
<gene>
    <name evidence="2" type="ORF">HETSPECPRED_008848</name>
</gene>
<name>A0A8H3EM15_9LECA</name>
<dbReference type="AlphaFoldDB" id="A0A8H3EM15"/>